<name>A0A7W2EUZ7_9BURK</name>
<evidence type="ECO:0000313" key="3">
    <source>
        <dbReference type="EMBL" id="MBA5639070.1"/>
    </source>
</evidence>
<dbReference type="InterPro" id="IPR019886">
    <property type="entry name" value="Na_symporter_ssu"/>
</dbReference>
<gene>
    <name evidence="3" type="ORF">H3H37_18585</name>
</gene>
<dbReference type="NCBIfam" id="TIGR03647">
    <property type="entry name" value="Na_symport_sm"/>
    <property type="match status" value="1"/>
</dbReference>
<evidence type="ECO:0000256" key="1">
    <source>
        <dbReference type="SAM" id="Phobius"/>
    </source>
</evidence>
<dbReference type="AlphaFoldDB" id="A0A7W2EUZ7"/>
<proteinExistence type="predicted"/>
<dbReference type="EMBL" id="JACEZT010000013">
    <property type="protein sequence ID" value="MBA5639070.1"/>
    <property type="molecule type" value="Genomic_DNA"/>
</dbReference>
<sequence length="89" mass="10618">MDEHAPPSAHWQRTRRLSGWLLLLWLLTTFCATFFARELAGLNLFGWPLSFYLAAQGGCLVYLAILGIYAWRMRRLDRQWRRQHDQERP</sequence>
<evidence type="ECO:0000313" key="4">
    <source>
        <dbReference type="Proteomes" id="UP000534388"/>
    </source>
</evidence>
<dbReference type="Pfam" id="PF13937">
    <property type="entry name" value="DUF4212"/>
    <property type="match status" value="1"/>
</dbReference>
<keyword evidence="1" id="KW-0812">Transmembrane</keyword>
<comment type="caution">
    <text evidence="3">The sequence shown here is derived from an EMBL/GenBank/DDBJ whole genome shotgun (WGS) entry which is preliminary data.</text>
</comment>
<feature type="transmembrane region" description="Helical" evidence="1">
    <location>
        <begin position="49"/>
        <end position="71"/>
    </location>
</feature>
<keyword evidence="1" id="KW-1133">Transmembrane helix</keyword>
<protein>
    <submittedName>
        <fullName evidence="3">DUF4212 domain-containing protein</fullName>
    </submittedName>
</protein>
<dbReference type="RefSeq" id="WP_182165249.1">
    <property type="nucleotide sequence ID" value="NZ_JACEZT010000013.1"/>
</dbReference>
<feature type="transmembrane region" description="Helical" evidence="1">
    <location>
        <begin position="20"/>
        <end position="37"/>
    </location>
</feature>
<evidence type="ECO:0000259" key="2">
    <source>
        <dbReference type="Pfam" id="PF13937"/>
    </source>
</evidence>
<organism evidence="3 4">
    <name type="scientific">Rugamonas brunnea</name>
    <dbReference type="NCBI Taxonomy" id="2758569"/>
    <lineage>
        <taxon>Bacteria</taxon>
        <taxon>Pseudomonadati</taxon>
        <taxon>Pseudomonadota</taxon>
        <taxon>Betaproteobacteria</taxon>
        <taxon>Burkholderiales</taxon>
        <taxon>Oxalobacteraceae</taxon>
        <taxon>Telluria group</taxon>
        <taxon>Rugamonas</taxon>
    </lineage>
</organism>
<dbReference type="Proteomes" id="UP000534388">
    <property type="component" value="Unassembled WGS sequence"/>
</dbReference>
<accession>A0A7W2EUZ7</accession>
<keyword evidence="1" id="KW-0472">Membrane</keyword>
<reference evidence="3 4" key="1">
    <citation type="submission" date="2020-07" db="EMBL/GenBank/DDBJ databases">
        <title>Novel species isolated from subtropical streams in China.</title>
        <authorList>
            <person name="Lu H."/>
        </authorList>
    </citation>
    <scope>NUCLEOTIDE SEQUENCE [LARGE SCALE GENOMIC DNA]</scope>
    <source>
        <strain evidence="3 4">LX20W</strain>
    </source>
</reference>
<feature type="domain" description="Sodium symporter small subunit" evidence="2">
    <location>
        <begin position="9"/>
        <end position="80"/>
    </location>
</feature>
<keyword evidence="4" id="KW-1185">Reference proteome</keyword>